<evidence type="ECO:0000256" key="4">
    <source>
        <dbReference type="ARBA" id="ARBA00022475"/>
    </source>
</evidence>
<dbReference type="GO" id="GO:0015450">
    <property type="term" value="F:protein-transporting ATPase activity"/>
    <property type="evidence" value="ECO:0007669"/>
    <property type="project" value="UniProtKB-UniRule"/>
</dbReference>
<keyword evidence="4 10" id="KW-1003">Cell membrane</keyword>
<dbReference type="NCBIfam" id="TIGR00810">
    <property type="entry name" value="secG"/>
    <property type="match status" value="1"/>
</dbReference>
<evidence type="ECO:0000256" key="8">
    <source>
        <dbReference type="ARBA" id="ARBA00023010"/>
    </source>
</evidence>
<keyword evidence="3 10" id="KW-0813">Transport</keyword>
<dbReference type="InterPro" id="IPR004692">
    <property type="entry name" value="SecG"/>
</dbReference>
<evidence type="ECO:0000313" key="12">
    <source>
        <dbReference type="Proteomes" id="UP000032250"/>
    </source>
</evidence>
<dbReference type="GO" id="GO:0005886">
    <property type="term" value="C:plasma membrane"/>
    <property type="evidence" value="ECO:0007669"/>
    <property type="project" value="UniProtKB-SubCell"/>
</dbReference>
<comment type="caution">
    <text evidence="10">Lacks conserved residue(s) required for the propagation of feature annotation.</text>
</comment>
<organism evidence="11 12">
    <name type="scientific">Clostridium botulinum B2 450</name>
    <dbReference type="NCBI Taxonomy" id="1379739"/>
    <lineage>
        <taxon>Bacteria</taxon>
        <taxon>Bacillati</taxon>
        <taxon>Bacillota</taxon>
        <taxon>Clostridia</taxon>
        <taxon>Eubacteriales</taxon>
        <taxon>Clostridiaceae</taxon>
        <taxon>Clostridium</taxon>
    </lineage>
</organism>
<dbReference type="PANTHER" id="PTHR34182">
    <property type="entry name" value="PROTEIN-EXPORT MEMBRANE PROTEIN SECG"/>
    <property type="match status" value="1"/>
</dbReference>
<dbReference type="HOGENOM" id="CLU_094156_6_0_9"/>
<comment type="caution">
    <text evidence="11">The sequence shown here is derived from an EMBL/GenBank/DDBJ whole genome shotgun (WGS) entry which is preliminary data.</text>
</comment>
<keyword evidence="5 10" id="KW-0812">Transmembrane</keyword>
<evidence type="ECO:0000256" key="3">
    <source>
        <dbReference type="ARBA" id="ARBA00022448"/>
    </source>
</evidence>
<evidence type="ECO:0000256" key="6">
    <source>
        <dbReference type="ARBA" id="ARBA00022927"/>
    </source>
</evidence>
<dbReference type="AlphaFoldDB" id="A0A0D1A314"/>
<dbReference type="OrthoDB" id="1708246at2"/>
<keyword evidence="7 10" id="KW-1133">Transmembrane helix</keyword>
<feature type="transmembrane region" description="Helical" evidence="10">
    <location>
        <begin position="53"/>
        <end position="75"/>
    </location>
</feature>
<comment type="subcellular location">
    <subcellularLocation>
        <location evidence="1 10">Cell membrane</location>
        <topology evidence="1 10">Multi-pass membrane protein</topology>
    </subcellularLocation>
</comment>
<dbReference type="GO" id="GO:0065002">
    <property type="term" value="P:intracellular protein transmembrane transport"/>
    <property type="evidence" value="ECO:0007669"/>
    <property type="project" value="TreeGrafter"/>
</dbReference>
<evidence type="ECO:0000313" key="11">
    <source>
        <dbReference type="EMBL" id="KIS25223.1"/>
    </source>
</evidence>
<comment type="similarity">
    <text evidence="2 10">Belongs to the SecG family.</text>
</comment>
<dbReference type="GO" id="GO:0043952">
    <property type="term" value="P:protein transport by the Sec complex"/>
    <property type="evidence" value="ECO:0007669"/>
    <property type="project" value="TreeGrafter"/>
</dbReference>
<keyword evidence="9 10" id="KW-0472">Membrane</keyword>
<evidence type="ECO:0000256" key="9">
    <source>
        <dbReference type="ARBA" id="ARBA00023136"/>
    </source>
</evidence>
<evidence type="ECO:0000256" key="7">
    <source>
        <dbReference type="ARBA" id="ARBA00022989"/>
    </source>
</evidence>
<dbReference type="PRINTS" id="PR01651">
    <property type="entry name" value="SECGEXPORT"/>
</dbReference>
<protein>
    <recommendedName>
        <fullName evidence="10">Protein-export membrane protein SecG</fullName>
    </recommendedName>
</protein>
<dbReference type="PANTHER" id="PTHR34182:SF1">
    <property type="entry name" value="PROTEIN-EXPORT MEMBRANE PROTEIN SECG"/>
    <property type="match status" value="1"/>
</dbReference>
<evidence type="ECO:0000256" key="2">
    <source>
        <dbReference type="ARBA" id="ARBA00008445"/>
    </source>
</evidence>
<comment type="function">
    <text evidence="10">Involved in protein export. Participates in an early event of protein translocation.</text>
</comment>
<sequence length="77" mass="8358">MYTFSIILLTIVSITLIVVVLMQPSKTNGLSGFMGGGSETFYSKNRTRTSESVLSRITVVCSILFAIIVLAQNLLAK</sequence>
<name>A0A0D1A314_CLOBO</name>
<keyword evidence="6 10" id="KW-0653">Protein transport</keyword>
<dbReference type="EMBL" id="JXSU01000006">
    <property type="protein sequence ID" value="KIS25223.1"/>
    <property type="molecule type" value="Genomic_DNA"/>
</dbReference>
<evidence type="ECO:0000256" key="1">
    <source>
        <dbReference type="ARBA" id="ARBA00004651"/>
    </source>
</evidence>
<accession>A0A0D1A314</accession>
<dbReference type="GO" id="GO:0009306">
    <property type="term" value="P:protein secretion"/>
    <property type="evidence" value="ECO:0007669"/>
    <property type="project" value="UniProtKB-UniRule"/>
</dbReference>
<keyword evidence="8 10" id="KW-0811">Translocation</keyword>
<evidence type="ECO:0000256" key="10">
    <source>
        <dbReference type="RuleBase" id="RU365087"/>
    </source>
</evidence>
<dbReference type="Pfam" id="PF03840">
    <property type="entry name" value="SecG"/>
    <property type="match status" value="1"/>
</dbReference>
<evidence type="ECO:0000256" key="5">
    <source>
        <dbReference type="ARBA" id="ARBA00022692"/>
    </source>
</evidence>
<dbReference type="PATRIC" id="fig|1379739.3.peg.534"/>
<dbReference type="Proteomes" id="UP000032250">
    <property type="component" value="Unassembled WGS sequence"/>
</dbReference>
<reference evidence="11 12" key="1">
    <citation type="submission" date="2014-06" db="EMBL/GenBank/DDBJ databases">
        <title>Genome characterization of distinct group I Clostridium botulinum lineages.</title>
        <authorList>
            <person name="Giordani F."/>
            <person name="Anselmo A."/>
            <person name="Fillo S."/>
            <person name="Palozzi A.M."/>
            <person name="Fortunato A."/>
            <person name="Gentile B."/>
            <person name="Ciammaruconi A."/>
            <person name="Anniballi F."/>
            <person name="De Medici D."/>
            <person name="Lista F."/>
        </authorList>
    </citation>
    <scope>NUCLEOTIDE SEQUENCE [LARGE SCALE GENOMIC DNA]</scope>
    <source>
        <strain evidence="11 12">B2 450</strain>
    </source>
</reference>
<dbReference type="RefSeq" id="WP_043030962.1">
    <property type="nucleotide sequence ID" value="NZ_JXSU01000006.1"/>
</dbReference>
<gene>
    <name evidence="11" type="ORF">N495_01180</name>
</gene>
<proteinExistence type="inferred from homology"/>